<comment type="caution">
    <text evidence="1">The sequence shown here is derived from an EMBL/GenBank/DDBJ whole genome shotgun (WGS) entry which is preliminary data.</text>
</comment>
<proteinExistence type="predicted"/>
<accession>A0ACB7SQP3</accession>
<dbReference type="Proteomes" id="UP000821845">
    <property type="component" value="Chromosome 3"/>
</dbReference>
<organism evidence="1 2">
    <name type="scientific">Hyalomma asiaticum</name>
    <name type="common">Tick</name>
    <dbReference type="NCBI Taxonomy" id="266040"/>
    <lineage>
        <taxon>Eukaryota</taxon>
        <taxon>Metazoa</taxon>
        <taxon>Ecdysozoa</taxon>
        <taxon>Arthropoda</taxon>
        <taxon>Chelicerata</taxon>
        <taxon>Arachnida</taxon>
        <taxon>Acari</taxon>
        <taxon>Parasitiformes</taxon>
        <taxon>Ixodida</taxon>
        <taxon>Ixodoidea</taxon>
        <taxon>Ixodidae</taxon>
        <taxon>Hyalomminae</taxon>
        <taxon>Hyalomma</taxon>
    </lineage>
</organism>
<evidence type="ECO:0000313" key="2">
    <source>
        <dbReference type="Proteomes" id="UP000821845"/>
    </source>
</evidence>
<sequence length="575" mass="63957">MDSVDAPAPSAGVPQHSQPSAASAVTHRVEDIITERWASSSTTSVTYPAPQVDALAALTDPASPTPAPHPATTSNGASEDIMEHDHNEASGWDTVHYRRYTTRRLKGELRSERVSRPHFFVLVRPLNQTSIDDIPKSAITRLIGQTAPSSVAAEHAAFKYIAKANAVRLSIWDKQHLRNLLAQTELTLTLGSPVEGRRIPVEIVDATHPAEVTSKGVVKIRAEHTEEYIANHIRCESANILDFRIMGKTQMLLITFDTPRPPRRLSLDYEIVPVYEHRPRALACYRCHGLGHMAKFCPSQAVCRHCGRSHEEHSQCEETPFCVACQAAGHISLDPNCPTRAYKATRVPPPKQSPPAESHHQEQKTKIVKNSSTAPKTWTQVAASTTATGSSKVEERLERLEQAHAVSAGAWSKLQQQMEHFLQQKLDAMQEQITHWIQASQGARDQATVDSRPPEHPKEFIEPSLPKGSSLTSSQAPLHPNTATQLCSTTQSAVQGNSSVSESKSPAHTEQVLDTIMQLLEKMNSRMEAIERTMEQQEQIINQHKEANENEIAHFKTMVDECKRNYRRARNRSRE</sequence>
<evidence type="ECO:0000313" key="1">
    <source>
        <dbReference type="EMBL" id="KAH6934989.1"/>
    </source>
</evidence>
<name>A0ACB7SQP3_HYAAI</name>
<dbReference type="EMBL" id="CM023483">
    <property type="protein sequence ID" value="KAH6934989.1"/>
    <property type="molecule type" value="Genomic_DNA"/>
</dbReference>
<keyword evidence="2" id="KW-1185">Reference proteome</keyword>
<gene>
    <name evidence="1" type="ORF">HPB50_002749</name>
</gene>
<reference evidence="1" key="1">
    <citation type="submission" date="2020-05" db="EMBL/GenBank/DDBJ databases">
        <title>Large-scale comparative analyses of tick genomes elucidate their genetic diversity and vector capacities.</title>
        <authorList>
            <person name="Jia N."/>
            <person name="Wang J."/>
            <person name="Shi W."/>
            <person name="Du L."/>
            <person name="Sun Y."/>
            <person name="Zhan W."/>
            <person name="Jiang J."/>
            <person name="Wang Q."/>
            <person name="Zhang B."/>
            <person name="Ji P."/>
            <person name="Sakyi L.B."/>
            <person name="Cui X."/>
            <person name="Yuan T."/>
            <person name="Jiang B."/>
            <person name="Yang W."/>
            <person name="Lam T.T.-Y."/>
            <person name="Chang Q."/>
            <person name="Ding S."/>
            <person name="Wang X."/>
            <person name="Zhu J."/>
            <person name="Ruan X."/>
            <person name="Zhao L."/>
            <person name="Wei J."/>
            <person name="Que T."/>
            <person name="Du C."/>
            <person name="Cheng J."/>
            <person name="Dai P."/>
            <person name="Han X."/>
            <person name="Huang E."/>
            <person name="Gao Y."/>
            <person name="Liu J."/>
            <person name="Shao H."/>
            <person name="Ye R."/>
            <person name="Li L."/>
            <person name="Wei W."/>
            <person name="Wang X."/>
            <person name="Wang C."/>
            <person name="Yang T."/>
            <person name="Huo Q."/>
            <person name="Li W."/>
            <person name="Guo W."/>
            <person name="Chen H."/>
            <person name="Zhou L."/>
            <person name="Ni X."/>
            <person name="Tian J."/>
            <person name="Zhou Y."/>
            <person name="Sheng Y."/>
            <person name="Liu T."/>
            <person name="Pan Y."/>
            <person name="Xia L."/>
            <person name="Li J."/>
            <person name="Zhao F."/>
            <person name="Cao W."/>
        </authorList>
    </citation>
    <scope>NUCLEOTIDE SEQUENCE</scope>
    <source>
        <strain evidence="1">Hyas-2018</strain>
    </source>
</reference>
<protein>
    <submittedName>
        <fullName evidence="1">Uncharacterized protein</fullName>
    </submittedName>
</protein>